<name>A0A382VQ54_9ZZZZ</name>
<sequence>MLSVYPEPIKGLGDGQMLVSQILCREMFQQNSCWLGYAGAGEKRF</sequence>
<feature type="non-terminal residue" evidence="1">
    <location>
        <position position="45"/>
    </location>
</feature>
<proteinExistence type="predicted"/>
<evidence type="ECO:0000313" key="1">
    <source>
        <dbReference type="EMBL" id="SVD48622.1"/>
    </source>
</evidence>
<reference evidence="1" key="1">
    <citation type="submission" date="2018-05" db="EMBL/GenBank/DDBJ databases">
        <authorList>
            <person name="Lanie J.A."/>
            <person name="Ng W.-L."/>
            <person name="Kazmierczak K.M."/>
            <person name="Andrzejewski T.M."/>
            <person name="Davidsen T.M."/>
            <person name="Wayne K.J."/>
            <person name="Tettelin H."/>
            <person name="Glass J.I."/>
            <person name="Rusch D."/>
            <person name="Podicherti R."/>
            <person name="Tsui H.-C.T."/>
            <person name="Winkler M.E."/>
        </authorList>
    </citation>
    <scope>NUCLEOTIDE SEQUENCE</scope>
</reference>
<organism evidence="1">
    <name type="scientific">marine metagenome</name>
    <dbReference type="NCBI Taxonomy" id="408172"/>
    <lineage>
        <taxon>unclassified sequences</taxon>
        <taxon>metagenomes</taxon>
        <taxon>ecological metagenomes</taxon>
    </lineage>
</organism>
<accession>A0A382VQ54</accession>
<dbReference type="AlphaFoldDB" id="A0A382VQ54"/>
<gene>
    <name evidence="1" type="ORF">METZ01_LOCUS401476</name>
</gene>
<protein>
    <submittedName>
        <fullName evidence="1">Uncharacterized protein</fullName>
    </submittedName>
</protein>
<dbReference type="EMBL" id="UINC01153737">
    <property type="protein sequence ID" value="SVD48622.1"/>
    <property type="molecule type" value="Genomic_DNA"/>
</dbReference>